<dbReference type="EMBL" id="JBGBPQ010000023">
    <property type="protein sequence ID" value="KAL1500272.1"/>
    <property type="molecule type" value="Genomic_DNA"/>
</dbReference>
<organism evidence="8 9">
    <name type="scientific">Prymnesium parvum</name>
    <name type="common">Toxic golden alga</name>
    <dbReference type="NCBI Taxonomy" id="97485"/>
    <lineage>
        <taxon>Eukaryota</taxon>
        <taxon>Haptista</taxon>
        <taxon>Haptophyta</taxon>
        <taxon>Prymnesiophyceae</taxon>
        <taxon>Prymnesiales</taxon>
        <taxon>Prymnesiaceae</taxon>
        <taxon>Prymnesium</taxon>
    </lineage>
</organism>
<evidence type="ECO:0000256" key="2">
    <source>
        <dbReference type="ARBA" id="ARBA00004370"/>
    </source>
</evidence>
<dbReference type="CDD" id="cd01635">
    <property type="entry name" value="Glycosyltransferase_GTB-type"/>
    <property type="match status" value="1"/>
</dbReference>
<evidence type="ECO:0008006" key="10">
    <source>
        <dbReference type="Google" id="ProtNLM"/>
    </source>
</evidence>
<evidence type="ECO:0000256" key="3">
    <source>
        <dbReference type="ARBA" id="ARBA00009481"/>
    </source>
</evidence>
<keyword evidence="6" id="KW-0808">Transferase</keyword>
<evidence type="ECO:0000256" key="4">
    <source>
        <dbReference type="ARBA" id="ARBA00022528"/>
    </source>
</evidence>
<evidence type="ECO:0000313" key="9">
    <source>
        <dbReference type="Proteomes" id="UP001515480"/>
    </source>
</evidence>
<reference evidence="8 9" key="1">
    <citation type="journal article" date="2024" name="Science">
        <title>Giant polyketide synthase enzymes in the biosynthesis of giant marine polyether toxins.</title>
        <authorList>
            <person name="Fallon T.R."/>
            <person name="Shende V.V."/>
            <person name="Wierzbicki I.H."/>
            <person name="Pendleton A.L."/>
            <person name="Watervoot N.F."/>
            <person name="Auber R.P."/>
            <person name="Gonzalez D.J."/>
            <person name="Wisecaver J.H."/>
            <person name="Moore B.S."/>
        </authorList>
    </citation>
    <scope>NUCLEOTIDE SEQUENCE [LARGE SCALE GENOMIC DNA]</scope>
    <source>
        <strain evidence="8 9">12B1</strain>
    </source>
</reference>
<keyword evidence="9" id="KW-1185">Reference proteome</keyword>
<gene>
    <name evidence="8" type="ORF">AB1Y20_012939</name>
</gene>
<evidence type="ECO:0000313" key="8">
    <source>
        <dbReference type="EMBL" id="KAL1500272.1"/>
    </source>
</evidence>
<dbReference type="SUPFAM" id="SSF53756">
    <property type="entry name" value="UDP-Glycosyltransferase/glycogen phosphorylase"/>
    <property type="match status" value="1"/>
</dbReference>
<dbReference type="GO" id="GO:0009507">
    <property type="term" value="C:chloroplast"/>
    <property type="evidence" value="ECO:0007669"/>
    <property type="project" value="UniProtKB-SubCell"/>
</dbReference>
<comment type="caution">
    <text evidence="8">The sequence shown here is derived from an EMBL/GenBank/DDBJ whole genome shotgun (WGS) entry which is preliminary data.</text>
</comment>
<dbReference type="Proteomes" id="UP001515480">
    <property type="component" value="Unassembled WGS sequence"/>
</dbReference>
<dbReference type="PANTHER" id="PTHR46132:SF1">
    <property type="entry name" value="DIGALACTOSYLDIACYLGLYCEROL SYNTHASE 2, CHLOROPLASTIC"/>
    <property type="match status" value="1"/>
</dbReference>
<comment type="similarity">
    <text evidence="3">Belongs to the glycosyltransferase group 1 family. Glycosyltransferase 4 subfamily.</text>
</comment>
<comment type="subcellular location">
    <subcellularLocation>
        <location evidence="2">Membrane</location>
    </subcellularLocation>
    <subcellularLocation>
        <location evidence="1">Plastid</location>
        <location evidence="1">Chloroplast</location>
    </subcellularLocation>
</comment>
<dbReference type="AlphaFoldDB" id="A0AB34IKR9"/>
<name>A0AB34IKR9_PRYPA</name>
<dbReference type="InterPro" id="IPR044525">
    <property type="entry name" value="DGDG1/2"/>
</dbReference>
<evidence type="ECO:0000256" key="7">
    <source>
        <dbReference type="ARBA" id="ARBA00023136"/>
    </source>
</evidence>
<evidence type="ECO:0000256" key="5">
    <source>
        <dbReference type="ARBA" id="ARBA00022640"/>
    </source>
</evidence>
<keyword evidence="4" id="KW-0150">Chloroplast</keyword>
<accession>A0AB34IKR9</accession>
<dbReference type="GO" id="GO:0016020">
    <property type="term" value="C:membrane"/>
    <property type="evidence" value="ECO:0007669"/>
    <property type="project" value="UniProtKB-SubCell"/>
</dbReference>
<evidence type="ECO:0000256" key="1">
    <source>
        <dbReference type="ARBA" id="ARBA00004229"/>
    </source>
</evidence>
<sequence length="431" mass="47813">MTGTSINPLLRAAHLAMKGYKVSLVLPWLPIEEQEAVFPAGLRFERPINQEQYIRWWCENKANVDASNLKLRWYRGSYRAFLGSIIQHECDIALSVPKEDRDVVILEEPEHLNWYHHGAKWTHEYRHVVGIAHTNYLQYSRLNNKGTPGFLKEATARVFNLLVCHAYTDVVVKLSATLDDMGRTNLVCNVHGVRSEFLAIGAASKSFPSGAYFLGKALYTKGYRELFDILCTYASRNPGGLQNLAPIHTYGSGPDQDKIRAEALDKGLCVDVRDGIDHAHPSLHGYKVFINPSTSDVLCTATAEALAMGKKVLIPDHPSNEFFKQFTNTIAYNSTDQVIPLLMEALQSEPAPLSAMEQYMLSWEAATERLLDAAALPAGTRRASTGITSSIAYALHYIVGVQPIYDILRIATGAGAVGLENPHKPSSFRAI</sequence>
<protein>
    <recommendedName>
        <fullName evidence="10">Digalactosyldiacylglycerol synthase</fullName>
    </recommendedName>
</protein>
<dbReference type="PANTHER" id="PTHR46132">
    <property type="entry name" value="DIGALACTOSYLDIACYLGLYCEROL SYNTHASE 2, CHLOROPLASTIC"/>
    <property type="match status" value="1"/>
</dbReference>
<evidence type="ECO:0000256" key="6">
    <source>
        <dbReference type="ARBA" id="ARBA00022679"/>
    </source>
</evidence>
<keyword evidence="5" id="KW-0934">Plastid</keyword>
<dbReference type="GO" id="GO:0046481">
    <property type="term" value="F:digalactosyldiacylglycerol synthase activity"/>
    <property type="evidence" value="ECO:0007669"/>
    <property type="project" value="InterPro"/>
</dbReference>
<dbReference type="Gene3D" id="3.40.50.2000">
    <property type="entry name" value="Glycogen Phosphorylase B"/>
    <property type="match status" value="1"/>
</dbReference>
<keyword evidence="7" id="KW-0472">Membrane</keyword>
<proteinExistence type="inferred from homology"/>